<protein>
    <submittedName>
        <fullName evidence="1">Uncharacterized protein</fullName>
    </submittedName>
</protein>
<evidence type="ECO:0000313" key="1">
    <source>
        <dbReference type="EMBL" id="KAK7967330.1"/>
    </source>
</evidence>
<gene>
    <name evidence="1" type="ORF">PG986_001607</name>
</gene>
<dbReference type="Proteomes" id="UP001391051">
    <property type="component" value="Unassembled WGS sequence"/>
</dbReference>
<evidence type="ECO:0000313" key="2">
    <source>
        <dbReference type="Proteomes" id="UP001391051"/>
    </source>
</evidence>
<accession>A0ABR1QX95</accession>
<dbReference type="EMBL" id="JAQQWE010000001">
    <property type="protein sequence ID" value="KAK7967330.1"/>
    <property type="molecule type" value="Genomic_DNA"/>
</dbReference>
<comment type="caution">
    <text evidence="1">The sequence shown here is derived from an EMBL/GenBank/DDBJ whole genome shotgun (WGS) entry which is preliminary data.</text>
</comment>
<name>A0ABR1QX95_9PEZI</name>
<organism evidence="1 2">
    <name type="scientific">Apiospora aurea</name>
    <dbReference type="NCBI Taxonomy" id="335848"/>
    <lineage>
        <taxon>Eukaryota</taxon>
        <taxon>Fungi</taxon>
        <taxon>Dikarya</taxon>
        <taxon>Ascomycota</taxon>
        <taxon>Pezizomycotina</taxon>
        <taxon>Sordariomycetes</taxon>
        <taxon>Xylariomycetidae</taxon>
        <taxon>Amphisphaeriales</taxon>
        <taxon>Apiosporaceae</taxon>
        <taxon>Apiospora</taxon>
    </lineage>
</organism>
<dbReference type="GeneID" id="92070891"/>
<dbReference type="RefSeq" id="XP_066706722.1">
    <property type="nucleotide sequence ID" value="XM_066837829.1"/>
</dbReference>
<reference evidence="1 2" key="1">
    <citation type="submission" date="2023-01" db="EMBL/GenBank/DDBJ databases">
        <title>Analysis of 21 Apiospora genomes using comparative genomics revels a genus with tremendous synthesis potential of carbohydrate active enzymes and secondary metabolites.</title>
        <authorList>
            <person name="Sorensen T."/>
        </authorList>
    </citation>
    <scope>NUCLEOTIDE SEQUENCE [LARGE SCALE GENOMIC DNA]</scope>
    <source>
        <strain evidence="1 2">CBS 24483</strain>
    </source>
</reference>
<keyword evidence="2" id="KW-1185">Reference proteome</keyword>
<sequence>MTALRALPLHLATDAPLPAQQGEPPIAAAELHIESARPAGPPSHARVVRLIVGFVRARARQEIPLLLVGLFIADVGSRCAVPAGHGLPSAFCRGWFGGFGPGFAATTTGLR</sequence>
<proteinExistence type="predicted"/>